<dbReference type="SMR" id="A2DEV1"/>
<dbReference type="InParanoid" id="A2DEV1"/>
<dbReference type="Proteomes" id="UP000001542">
    <property type="component" value="Unassembled WGS sequence"/>
</dbReference>
<dbReference type="KEGG" id="tva:5466505"/>
<evidence type="ECO:0000256" key="1">
    <source>
        <dbReference type="ARBA" id="ARBA00004127"/>
    </source>
</evidence>
<feature type="transmembrane region" description="Helical" evidence="9">
    <location>
        <begin position="234"/>
        <end position="263"/>
    </location>
</feature>
<dbReference type="VEuPathDB" id="TrichDB:TVAGG3_0530500"/>
<dbReference type="STRING" id="5722.A2DEV1"/>
<feature type="transmembrane region" description="Helical" evidence="9">
    <location>
        <begin position="20"/>
        <end position="39"/>
    </location>
</feature>
<comment type="pathway">
    <text evidence="2">Protein modification; protein glycosylation.</text>
</comment>
<evidence type="ECO:0000256" key="6">
    <source>
        <dbReference type="ARBA" id="ARBA00022692"/>
    </source>
</evidence>
<keyword evidence="7 9" id="KW-1133">Transmembrane helix</keyword>
<comment type="similarity">
    <text evidence="3">Belongs to the glycosyltransferase 39 family.</text>
</comment>
<dbReference type="VEuPathDB" id="TrichDB:TVAG_172000"/>
<evidence type="ECO:0000313" key="13">
    <source>
        <dbReference type="Proteomes" id="UP000001542"/>
    </source>
</evidence>
<dbReference type="PANTHER" id="PTHR10050">
    <property type="entry name" value="DOLICHYL-PHOSPHATE-MANNOSE--PROTEIN MANNOSYLTRANSFERASE"/>
    <property type="match status" value="1"/>
</dbReference>
<dbReference type="UniPathway" id="UPA00378"/>
<accession>A2DEV1</accession>
<dbReference type="PANTHER" id="PTHR10050:SF46">
    <property type="entry name" value="PROTEIN O-MANNOSYL-TRANSFERASE 2"/>
    <property type="match status" value="1"/>
</dbReference>
<dbReference type="GO" id="GO:0035269">
    <property type="term" value="P:protein O-linked glycosylation via mannose"/>
    <property type="evidence" value="ECO:0000318"/>
    <property type="project" value="GO_Central"/>
</dbReference>
<evidence type="ECO:0000256" key="9">
    <source>
        <dbReference type="SAM" id="Phobius"/>
    </source>
</evidence>
<reference evidence="12" key="1">
    <citation type="submission" date="2006-10" db="EMBL/GenBank/DDBJ databases">
        <authorList>
            <person name="Amadeo P."/>
            <person name="Zhao Q."/>
            <person name="Wortman J."/>
            <person name="Fraser-Liggett C."/>
            <person name="Carlton J."/>
        </authorList>
    </citation>
    <scope>NUCLEOTIDE SEQUENCE</scope>
    <source>
        <strain evidence="12">G3</strain>
    </source>
</reference>
<keyword evidence="4 12" id="KW-0328">Glycosyltransferase</keyword>
<dbReference type="InterPro" id="IPR032421">
    <property type="entry name" value="PMT_4TMC"/>
</dbReference>
<feature type="domain" description="ArnT-like N-terminal" evidence="10">
    <location>
        <begin position="22"/>
        <end position="258"/>
    </location>
</feature>
<dbReference type="OMA" id="YWAPWIY"/>
<dbReference type="EMBL" id="DS113193">
    <property type="protein sequence ID" value="EAY20943.1"/>
    <property type="molecule type" value="Genomic_DNA"/>
</dbReference>
<evidence type="ECO:0000256" key="2">
    <source>
        <dbReference type="ARBA" id="ARBA00004922"/>
    </source>
</evidence>
<dbReference type="Pfam" id="PF16192">
    <property type="entry name" value="PMT_4TMC"/>
    <property type="match status" value="1"/>
</dbReference>
<evidence type="ECO:0000259" key="11">
    <source>
        <dbReference type="Pfam" id="PF16192"/>
    </source>
</evidence>
<feature type="transmembrane region" description="Helical" evidence="9">
    <location>
        <begin position="353"/>
        <end position="370"/>
    </location>
</feature>
<dbReference type="RefSeq" id="XP_001581929.1">
    <property type="nucleotide sequence ID" value="XM_001581879.1"/>
</dbReference>
<dbReference type="InterPro" id="IPR027005">
    <property type="entry name" value="PMT-like"/>
</dbReference>
<evidence type="ECO:0000256" key="4">
    <source>
        <dbReference type="ARBA" id="ARBA00022676"/>
    </source>
</evidence>
<dbReference type="FunCoup" id="A2DEV1">
    <property type="interactions" value="470"/>
</dbReference>
<name>A2DEV1_TRIV3</name>
<keyword evidence="8 9" id="KW-0472">Membrane</keyword>
<protein>
    <submittedName>
        <fullName evidence="12">Dolichyl-phosphate-mannose-protein mannosyltransferase, putative</fullName>
    </submittedName>
</protein>
<evidence type="ECO:0000259" key="10">
    <source>
        <dbReference type="Pfam" id="PF02366"/>
    </source>
</evidence>
<evidence type="ECO:0000256" key="5">
    <source>
        <dbReference type="ARBA" id="ARBA00022679"/>
    </source>
</evidence>
<comment type="subcellular location">
    <subcellularLocation>
        <location evidence="1">Endomembrane system</location>
        <topology evidence="1">Multi-pass membrane protein</topology>
    </subcellularLocation>
</comment>
<dbReference type="GO" id="GO:0004169">
    <property type="term" value="F:dolichyl-phosphate-mannose-protein mannosyltransferase activity"/>
    <property type="evidence" value="ECO:0000318"/>
    <property type="project" value="GO_Central"/>
</dbReference>
<evidence type="ECO:0000256" key="7">
    <source>
        <dbReference type="ARBA" id="ARBA00022989"/>
    </source>
</evidence>
<feature type="transmembrane region" description="Helical" evidence="9">
    <location>
        <begin position="377"/>
        <end position="394"/>
    </location>
</feature>
<dbReference type="OrthoDB" id="292747at2759"/>
<reference evidence="12" key="2">
    <citation type="journal article" date="2007" name="Science">
        <title>Draft genome sequence of the sexually transmitted pathogen Trichomonas vaginalis.</title>
        <authorList>
            <person name="Carlton J.M."/>
            <person name="Hirt R.P."/>
            <person name="Silva J.C."/>
            <person name="Delcher A.L."/>
            <person name="Schatz M."/>
            <person name="Zhao Q."/>
            <person name="Wortman J.R."/>
            <person name="Bidwell S.L."/>
            <person name="Alsmark U.C.M."/>
            <person name="Besteiro S."/>
            <person name="Sicheritz-Ponten T."/>
            <person name="Noel C.J."/>
            <person name="Dacks J.B."/>
            <person name="Foster P.G."/>
            <person name="Simillion C."/>
            <person name="Van de Peer Y."/>
            <person name="Miranda-Saavedra D."/>
            <person name="Barton G.J."/>
            <person name="Westrop G.D."/>
            <person name="Mueller S."/>
            <person name="Dessi D."/>
            <person name="Fiori P.L."/>
            <person name="Ren Q."/>
            <person name="Paulsen I."/>
            <person name="Zhang H."/>
            <person name="Bastida-Corcuera F.D."/>
            <person name="Simoes-Barbosa A."/>
            <person name="Brown M.T."/>
            <person name="Hayes R.D."/>
            <person name="Mukherjee M."/>
            <person name="Okumura C.Y."/>
            <person name="Schneider R."/>
            <person name="Smith A.J."/>
            <person name="Vanacova S."/>
            <person name="Villalvazo M."/>
            <person name="Haas B.J."/>
            <person name="Pertea M."/>
            <person name="Feldblyum T.V."/>
            <person name="Utterback T.R."/>
            <person name="Shu C.L."/>
            <person name="Osoegawa K."/>
            <person name="de Jong P.J."/>
            <person name="Hrdy I."/>
            <person name="Horvathova L."/>
            <person name="Zubacova Z."/>
            <person name="Dolezal P."/>
            <person name="Malik S.B."/>
            <person name="Logsdon J.M. Jr."/>
            <person name="Henze K."/>
            <person name="Gupta A."/>
            <person name="Wang C.C."/>
            <person name="Dunne R.L."/>
            <person name="Upcroft J.A."/>
            <person name="Upcroft P."/>
            <person name="White O."/>
            <person name="Salzberg S.L."/>
            <person name="Tang P."/>
            <person name="Chiu C.-H."/>
            <person name="Lee Y.-S."/>
            <person name="Embley T.M."/>
            <person name="Coombs G.H."/>
            <person name="Mottram J.C."/>
            <person name="Tachezy J."/>
            <person name="Fraser-Liggett C.M."/>
            <person name="Johnson P.J."/>
        </authorList>
    </citation>
    <scope>NUCLEOTIDE SEQUENCE [LARGE SCALE GENOMIC DNA]</scope>
    <source>
        <strain evidence="12">G3</strain>
    </source>
</reference>
<dbReference type="AlphaFoldDB" id="A2DEV1"/>
<keyword evidence="5" id="KW-0808">Transferase</keyword>
<feature type="transmembrane region" description="Helical" evidence="9">
    <location>
        <begin position="125"/>
        <end position="142"/>
    </location>
</feature>
<dbReference type="eggNOG" id="KOG3359">
    <property type="taxonomic scope" value="Eukaryota"/>
</dbReference>
<feature type="transmembrane region" description="Helical" evidence="9">
    <location>
        <begin position="429"/>
        <end position="452"/>
    </location>
</feature>
<feature type="transmembrane region" description="Helical" evidence="9">
    <location>
        <begin position="101"/>
        <end position="119"/>
    </location>
</feature>
<keyword evidence="13" id="KW-1185">Reference proteome</keyword>
<organism evidence="12 13">
    <name type="scientific">Trichomonas vaginalis (strain ATCC PRA-98 / G3)</name>
    <dbReference type="NCBI Taxonomy" id="412133"/>
    <lineage>
        <taxon>Eukaryota</taxon>
        <taxon>Metamonada</taxon>
        <taxon>Parabasalia</taxon>
        <taxon>Trichomonadida</taxon>
        <taxon>Trichomonadidae</taxon>
        <taxon>Trichomonas</taxon>
    </lineage>
</organism>
<feature type="transmembrane region" description="Helical" evidence="9">
    <location>
        <begin position="400"/>
        <end position="422"/>
    </location>
</feature>
<sequence>MLRIPSPQQQHLNTRDSITLFIITMASIISRFWMLGHPAEIVFDEVYFGNFTNFYIKETFFFDIHPPFGKMLMAFIAYLAEYDGSIDFNAEYSYHYQSEDYLILRSIPAFFGGLCPPLIYLTARFGGFNFSASLVSAVYVMLDTISLTQHRFILSDAILHFFSCLFLAIYSYTLTLPEYSTKWIIMEIVSGLALGACGSCKDTAWGFMGYSGIIEILRVLGIHKKFDYSAIRDILYRGLLLAIPCFFFIILSFAIHVIVLPLFGPGIIFVDFDFKFTLLDNYIMDAQLRTKRIASPMLLRRAVRVFYDQNRANNYIKSFHSSQSRPFNWPLLTGHAVDFWFSKGQISVLGNPIVNYLTFLSLFVTIFSVGKEKYYLCLRYVIGWMTCYFPFYLVPRTLYLYHYVLPLYVGCLNLGCCLELIFPKYYQGYAAAVIIFVGVIFFYHFCAFSYGFTDMNYKYLILNKAWEEGDSYYKSARDSYRN</sequence>
<dbReference type="GO" id="GO:0016020">
    <property type="term" value="C:membrane"/>
    <property type="evidence" value="ECO:0007669"/>
    <property type="project" value="InterPro"/>
</dbReference>
<dbReference type="InterPro" id="IPR003342">
    <property type="entry name" value="ArnT-like_N"/>
</dbReference>
<dbReference type="Pfam" id="PF02366">
    <property type="entry name" value="PMT"/>
    <property type="match status" value="1"/>
</dbReference>
<keyword evidence="6 9" id="KW-0812">Transmembrane</keyword>
<evidence type="ECO:0000256" key="8">
    <source>
        <dbReference type="ARBA" id="ARBA00023136"/>
    </source>
</evidence>
<feature type="transmembrane region" description="Helical" evidence="9">
    <location>
        <begin position="154"/>
        <end position="173"/>
    </location>
</feature>
<proteinExistence type="inferred from homology"/>
<evidence type="ECO:0000256" key="3">
    <source>
        <dbReference type="ARBA" id="ARBA00007222"/>
    </source>
</evidence>
<gene>
    <name evidence="12" type="ORF">TVAG_172000</name>
</gene>
<feature type="domain" description="Protein O-mannosyl-transferase C-terminal four TM" evidence="11">
    <location>
        <begin position="374"/>
        <end position="456"/>
    </location>
</feature>
<evidence type="ECO:0000313" key="12">
    <source>
        <dbReference type="EMBL" id="EAY20943.1"/>
    </source>
</evidence>
<dbReference type="GO" id="GO:0012505">
    <property type="term" value="C:endomembrane system"/>
    <property type="evidence" value="ECO:0007669"/>
    <property type="project" value="UniProtKB-SubCell"/>
</dbReference>